<dbReference type="OrthoDB" id="8197512at2759"/>
<dbReference type="GO" id="GO:0004519">
    <property type="term" value="F:endonuclease activity"/>
    <property type="evidence" value="ECO:0007669"/>
    <property type="project" value="UniProtKB-KW"/>
</dbReference>
<evidence type="ECO:0000313" key="3">
    <source>
        <dbReference type="Proteomes" id="UP000198211"/>
    </source>
</evidence>
<keyword evidence="3" id="KW-1185">Reference proteome</keyword>
<keyword evidence="2" id="KW-0808">Transferase</keyword>
<feature type="region of interest" description="Disordered" evidence="1">
    <location>
        <begin position="168"/>
        <end position="187"/>
    </location>
</feature>
<keyword evidence="2" id="KW-0255">Endonuclease</keyword>
<organism evidence="2 3">
    <name type="scientific">Phytophthora megakarya</name>
    <dbReference type="NCBI Taxonomy" id="4795"/>
    <lineage>
        <taxon>Eukaryota</taxon>
        <taxon>Sar</taxon>
        <taxon>Stramenopiles</taxon>
        <taxon>Oomycota</taxon>
        <taxon>Peronosporomycetes</taxon>
        <taxon>Peronosporales</taxon>
        <taxon>Peronosporaceae</taxon>
        <taxon>Phytophthora</taxon>
    </lineage>
</organism>
<comment type="caution">
    <text evidence="2">The sequence shown here is derived from an EMBL/GenBank/DDBJ whole genome shotgun (WGS) entry which is preliminary data.</text>
</comment>
<dbReference type="GO" id="GO:0003964">
    <property type="term" value="F:RNA-directed DNA polymerase activity"/>
    <property type="evidence" value="ECO:0007669"/>
    <property type="project" value="UniProtKB-KW"/>
</dbReference>
<keyword evidence="2" id="KW-0378">Hydrolase</keyword>
<keyword evidence="2" id="KW-0548">Nucleotidyltransferase</keyword>
<gene>
    <name evidence="2" type="ORF">PHMEG_00021665</name>
</gene>
<dbReference type="AlphaFoldDB" id="A0A225VMK2"/>
<evidence type="ECO:0000313" key="2">
    <source>
        <dbReference type="EMBL" id="OWZ06128.1"/>
    </source>
</evidence>
<feature type="compositionally biased region" description="Basic and acidic residues" evidence="1">
    <location>
        <begin position="178"/>
        <end position="187"/>
    </location>
</feature>
<accession>A0A225VMK2</accession>
<proteinExistence type="predicted"/>
<sequence>MLSLDHNGYRAHRGTTGAQVNLCYGPDIPQIIQFSRYRSVPSPRYDRPRSVADSPPVLSRRRGQTYLAPTHRYNICAQGRIDQFTSNIDTPRGYSLSPVLFVVYLEAALRDLSDSLNMDAKHLYNIIIYADEADFISQYEHAIAHIITHAPAVLARSSLTMNISKTEPTVVARSDSPSTDREARARDEGWRITKKLGSLLADHEDLRQCR</sequence>
<evidence type="ECO:0000256" key="1">
    <source>
        <dbReference type="SAM" id="MobiDB-lite"/>
    </source>
</evidence>
<keyword evidence="2" id="KW-0695">RNA-directed DNA polymerase</keyword>
<reference evidence="3" key="1">
    <citation type="submission" date="2017-03" db="EMBL/GenBank/DDBJ databases">
        <title>Phytopthora megakarya and P. palmivora, two closely related causual agents of cacao black pod achieved similar genome size and gene model numbers by different mechanisms.</title>
        <authorList>
            <person name="Ali S."/>
            <person name="Shao J."/>
            <person name="Larry D.J."/>
            <person name="Kronmiller B."/>
            <person name="Shen D."/>
            <person name="Strem M.D."/>
            <person name="Melnick R.L."/>
            <person name="Guiltinan M.J."/>
            <person name="Tyler B.M."/>
            <person name="Meinhardt L.W."/>
            <person name="Bailey B.A."/>
        </authorList>
    </citation>
    <scope>NUCLEOTIDE SEQUENCE [LARGE SCALE GENOMIC DNA]</scope>
    <source>
        <strain evidence="3">zdho120</strain>
    </source>
</reference>
<dbReference type="EMBL" id="NBNE01004101">
    <property type="protein sequence ID" value="OWZ06128.1"/>
    <property type="molecule type" value="Genomic_DNA"/>
</dbReference>
<name>A0A225VMK2_9STRA</name>
<protein>
    <submittedName>
        <fullName evidence="2">Endonuclease Reverse transcriptase</fullName>
    </submittedName>
</protein>
<dbReference type="Proteomes" id="UP000198211">
    <property type="component" value="Unassembled WGS sequence"/>
</dbReference>
<keyword evidence="2" id="KW-0540">Nuclease</keyword>